<sequence>MAVAYNRADMFEESYEESKIALAMYRSFKMYKDWKTVPYYAFDDARASYQAAVDMFYAANGNNYKTSQARLKLADHKIREGLLEEAWQDYKLVIEAFERNSHYKRELARTEIKAARLQTLMDNSLLSATLIKQAQALLDELGVSASARSITEAETPRMVRIWSR</sequence>
<dbReference type="RefSeq" id="XP_016245493.1">
    <property type="nucleotide sequence ID" value="XM_016395637.1"/>
</dbReference>
<proteinExistence type="predicted"/>
<keyword evidence="2" id="KW-1185">Reference proteome</keyword>
<gene>
    <name evidence="1" type="ORF">PV07_08468</name>
</gene>
<dbReference type="HOGENOM" id="CLU_1618826_0_0_1"/>
<accession>A0A0D2AK19</accession>
<reference evidence="1 2" key="1">
    <citation type="submission" date="2015-01" db="EMBL/GenBank/DDBJ databases">
        <title>The Genome Sequence of Cladophialophora immunda CBS83496.</title>
        <authorList>
            <consortium name="The Broad Institute Genomics Platform"/>
            <person name="Cuomo C."/>
            <person name="de Hoog S."/>
            <person name="Gorbushina A."/>
            <person name="Stielow B."/>
            <person name="Teixiera M."/>
            <person name="Abouelleil A."/>
            <person name="Chapman S.B."/>
            <person name="Priest M."/>
            <person name="Young S.K."/>
            <person name="Wortman J."/>
            <person name="Nusbaum C."/>
            <person name="Birren B."/>
        </authorList>
    </citation>
    <scope>NUCLEOTIDE SEQUENCE [LARGE SCALE GENOMIC DNA]</scope>
    <source>
        <strain evidence="1 2">CBS 83496</strain>
    </source>
</reference>
<evidence type="ECO:0000313" key="2">
    <source>
        <dbReference type="Proteomes" id="UP000054466"/>
    </source>
</evidence>
<dbReference type="AlphaFoldDB" id="A0A0D2AK19"/>
<dbReference type="EMBL" id="KN847044">
    <property type="protein sequence ID" value="KIW25277.1"/>
    <property type="molecule type" value="Genomic_DNA"/>
</dbReference>
<name>A0A0D2AK19_9EURO</name>
<organism evidence="1 2">
    <name type="scientific">Cladophialophora immunda</name>
    <dbReference type="NCBI Taxonomy" id="569365"/>
    <lineage>
        <taxon>Eukaryota</taxon>
        <taxon>Fungi</taxon>
        <taxon>Dikarya</taxon>
        <taxon>Ascomycota</taxon>
        <taxon>Pezizomycotina</taxon>
        <taxon>Eurotiomycetes</taxon>
        <taxon>Chaetothyriomycetidae</taxon>
        <taxon>Chaetothyriales</taxon>
        <taxon>Herpotrichiellaceae</taxon>
        <taxon>Cladophialophora</taxon>
    </lineage>
</organism>
<dbReference type="Proteomes" id="UP000054466">
    <property type="component" value="Unassembled WGS sequence"/>
</dbReference>
<dbReference type="GeneID" id="27347662"/>
<evidence type="ECO:0000313" key="1">
    <source>
        <dbReference type="EMBL" id="KIW25277.1"/>
    </source>
</evidence>
<dbReference type="VEuPathDB" id="FungiDB:PV07_08468"/>
<protein>
    <submittedName>
        <fullName evidence="1">Uncharacterized protein</fullName>
    </submittedName>
</protein>
<dbReference type="OrthoDB" id="6161812at2759"/>